<dbReference type="PANTHER" id="PTHR47988">
    <property type="entry name" value="SOMATIC EMBRYOGENESIS RECEPTOR KINASE 1"/>
    <property type="match status" value="1"/>
</dbReference>
<evidence type="ECO:0000256" key="5">
    <source>
        <dbReference type="SAM" id="SignalP"/>
    </source>
</evidence>
<feature type="chain" id="PRO_5011594510" evidence="5">
    <location>
        <begin position="28"/>
        <end position="305"/>
    </location>
</feature>
<dbReference type="Proteomes" id="UP000199373">
    <property type="component" value="Unassembled WGS sequence"/>
</dbReference>
<keyword evidence="4" id="KW-0472">Membrane</keyword>
<feature type="domain" description="Disease resistance R13L4/SHOC-2-like LRR" evidence="6">
    <location>
        <begin position="90"/>
        <end position="213"/>
    </location>
</feature>
<evidence type="ECO:0000256" key="4">
    <source>
        <dbReference type="ARBA" id="ARBA00023136"/>
    </source>
</evidence>
<comment type="subcellular location">
    <subcellularLocation>
        <location evidence="1">Membrane</location>
    </subcellularLocation>
</comment>
<dbReference type="Pfam" id="PF23598">
    <property type="entry name" value="LRR_14"/>
    <property type="match status" value="1"/>
</dbReference>
<dbReference type="Gene3D" id="3.80.10.10">
    <property type="entry name" value="Ribonuclease Inhibitor"/>
    <property type="match status" value="1"/>
</dbReference>
<dbReference type="AlphaFoldDB" id="A0A1I0NV77"/>
<organism evidence="7 8">
    <name type="scientific">Prevotella aff. ruminicola Tc2-24</name>
    <dbReference type="NCBI Taxonomy" id="81582"/>
    <lineage>
        <taxon>Bacteria</taxon>
        <taxon>Pseudomonadati</taxon>
        <taxon>Bacteroidota</taxon>
        <taxon>Bacteroidia</taxon>
        <taxon>Bacteroidales</taxon>
        <taxon>Prevotellaceae</taxon>
        <taxon>Prevotella</taxon>
    </lineage>
</organism>
<dbReference type="GO" id="GO:0016020">
    <property type="term" value="C:membrane"/>
    <property type="evidence" value="ECO:0007669"/>
    <property type="project" value="UniProtKB-SubCell"/>
</dbReference>
<proteinExistence type="predicted"/>
<dbReference type="EMBL" id="FOIQ01000003">
    <property type="protein sequence ID" value="SEW05494.1"/>
    <property type="molecule type" value="Genomic_DNA"/>
</dbReference>
<dbReference type="FunFam" id="3.80.10.10:FF:000400">
    <property type="entry name" value="Nuclear pore complex protein NUP107"/>
    <property type="match status" value="1"/>
</dbReference>
<dbReference type="PROSITE" id="PS51257">
    <property type="entry name" value="PROKAR_LIPOPROTEIN"/>
    <property type="match status" value="1"/>
</dbReference>
<accession>A0A1I0NV77</accession>
<dbReference type="SUPFAM" id="SSF52058">
    <property type="entry name" value="L domain-like"/>
    <property type="match status" value="1"/>
</dbReference>
<gene>
    <name evidence="7" type="ORF">SAMN04487850_1368</name>
</gene>
<dbReference type="RefSeq" id="WP_091915546.1">
    <property type="nucleotide sequence ID" value="NZ_FOIQ01000003.1"/>
</dbReference>
<dbReference type="InterPro" id="IPR055414">
    <property type="entry name" value="LRR_R13L4/SHOC2-like"/>
</dbReference>
<evidence type="ECO:0000313" key="8">
    <source>
        <dbReference type="Proteomes" id="UP000199373"/>
    </source>
</evidence>
<keyword evidence="3" id="KW-0677">Repeat</keyword>
<feature type="signal peptide" evidence="5">
    <location>
        <begin position="1"/>
        <end position="27"/>
    </location>
</feature>
<keyword evidence="2 5" id="KW-0732">Signal</keyword>
<evidence type="ECO:0000256" key="3">
    <source>
        <dbReference type="ARBA" id="ARBA00022737"/>
    </source>
</evidence>
<reference evidence="7 8" key="1">
    <citation type="submission" date="2016-10" db="EMBL/GenBank/DDBJ databases">
        <authorList>
            <person name="de Groot N.N."/>
        </authorList>
    </citation>
    <scope>NUCLEOTIDE SEQUENCE [LARGE SCALE GENOMIC DNA]</scope>
    <source>
        <strain evidence="7 8">TC2-24</strain>
    </source>
</reference>
<name>A0A1I0NV77_9BACT</name>
<evidence type="ECO:0000256" key="2">
    <source>
        <dbReference type="ARBA" id="ARBA00022729"/>
    </source>
</evidence>
<evidence type="ECO:0000256" key="1">
    <source>
        <dbReference type="ARBA" id="ARBA00004370"/>
    </source>
</evidence>
<keyword evidence="8" id="KW-1185">Reference proteome</keyword>
<evidence type="ECO:0000259" key="6">
    <source>
        <dbReference type="Pfam" id="PF23598"/>
    </source>
</evidence>
<sequence>MKRFSYVRNGRCRISLSILLCSIGLFVGVGCSSDSTVSEGDLTPHLNKSDSLALVKIYQEIGPWHQDWDLHDITTWNGVTTGLEEESNEIRVIGLEVYAGQCHGILPKEICQLTELRRLVISGGIMQGNIPNDIGKLKNLIILVIADNNVTGVIPESIGELTSLRMLQLSNNLLSGTVPESIGNLKNLEYLYINDTYISGDVPKGIANMKKLKRAVLTDNKFSGTFPIEILKNNILIECNNNNITELPLEVWNDSSDCVPPLLQGNRLSGEIPEHIKHTKKWEEYGDICTRCQQKGYGYSNVIYD</sequence>
<protein>
    <submittedName>
        <fullName evidence="7">Leucine rich repeat-containing protein</fullName>
    </submittedName>
</protein>
<dbReference type="InterPro" id="IPR032675">
    <property type="entry name" value="LRR_dom_sf"/>
</dbReference>
<evidence type="ECO:0000313" key="7">
    <source>
        <dbReference type="EMBL" id="SEW05494.1"/>
    </source>
</evidence>